<dbReference type="CDD" id="cd11065">
    <property type="entry name" value="CYP64-like"/>
    <property type="match status" value="1"/>
</dbReference>
<keyword evidence="4 6" id="KW-0408">Iron</keyword>
<evidence type="ECO:0000256" key="7">
    <source>
        <dbReference type="SAM" id="SignalP"/>
    </source>
</evidence>
<dbReference type="EMBL" id="SRPW01000131">
    <property type="protein sequence ID" value="KAG6017519.1"/>
    <property type="molecule type" value="Genomic_DNA"/>
</dbReference>
<evidence type="ECO:0000256" key="1">
    <source>
        <dbReference type="ARBA" id="ARBA00010617"/>
    </source>
</evidence>
<dbReference type="Proteomes" id="UP000748025">
    <property type="component" value="Unassembled WGS sequence"/>
</dbReference>
<comment type="caution">
    <text evidence="8">The sequence shown here is derived from an EMBL/GenBank/DDBJ whole genome shotgun (WGS) entry which is preliminary data.</text>
</comment>
<keyword evidence="5" id="KW-0503">Monooxygenase</keyword>
<name>A0A9P7NI87_9HYPO</name>
<feature type="binding site" description="axial binding residue" evidence="6">
    <location>
        <position position="457"/>
    </location>
    <ligand>
        <name>heme</name>
        <dbReference type="ChEBI" id="CHEBI:30413"/>
    </ligand>
    <ligandPart>
        <name>Fe</name>
        <dbReference type="ChEBI" id="CHEBI:18248"/>
    </ligandPart>
</feature>
<sequence length="541" mass="61465">MTQSYSLFGLGLCILSAYLVSYLQHVLCPAEPNADRTRYPPGPTPWPLVGNLFFFGKLLKNPDRELVALAHRYGGTCMLWFGSKPVLIINKAKDAEELLDKKGSMYSDRPAQNPFREQTWPWRLVITGLGEQFRLLRRVYHNLLSPQHSASFQKYQDYESKMMLRDLLTVPEGFLSHTERFAMSVIFSAVYGVRLAQLDHPTMVEFYHVWEDMLKYFQPGTLLLDYFPMLQKLPICLQPWLRLATRLRERESSLHNAFLRSLKMQVEAGEEPRCFGSDLVKIQEDEGIDDDKAIHILAMLIGAGADTTSSVLQSFFKVMALNPDAVCAAQEELDRIVGPSRLPSWKDEPNLPYIRALIKEVHRWAPIGSLGVPHATSSCDTHQHRSIPKGTIVFPNLTYLNRDPERYHDPDLFMPERFLGDDVDANANANASANASAYKADFRRRNHFHYGFGRRLCQGIFVAESSLFIVIARVLWAFDICPRRGEPPLDLNDKIAGLVTKPKPYRVHIEPRSAAARNVIEQAAQAACTDILDFDSVELLA</sequence>
<feature type="signal peptide" evidence="7">
    <location>
        <begin position="1"/>
        <end position="23"/>
    </location>
</feature>
<dbReference type="PANTHER" id="PTHR46300:SF2">
    <property type="entry name" value="CYTOCHROME P450 MONOOXYGENASE ALNH-RELATED"/>
    <property type="match status" value="1"/>
</dbReference>
<accession>A0A9P7NI87</accession>
<dbReference type="AlphaFoldDB" id="A0A9P7NI87"/>
<keyword evidence="3" id="KW-0560">Oxidoreductase</keyword>
<comment type="similarity">
    <text evidence="1">Belongs to the cytochrome P450 family.</text>
</comment>
<dbReference type="InterPro" id="IPR050364">
    <property type="entry name" value="Cytochrome_P450_fung"/>
</dbReference>
<dbReference type="GO" id="GO:0016705">
    <property type="term" value="F:oxidoreductase activity, acting on paired donors, with incorporation or reduction of molecular oxygen"/>
    <property type="evidence" value="ECO:0007669"/>
    <property type="project" value="InterPro"/>
</dbReference>
<dbReference type="Gene3D" id="1.10.630.10">
    <property type="entry name" value="Cytochrome P450"/>
    <property type="match status" value="1"/>
</dbReference>
<dbReference type="Pfam" id="PF00067">
    <property type="entry name" value="p450"/>
    <property type="match status" value="1"/>
</dbReference>
<dbReference type="SUPFAM" id="SSF48264">
    <property type="entry name" value="Cytochrome P450"/>
    <property type="match status" value="1"/>
</dbReference>
<dbReference type="PRINTS" id="PR00385">
    <property type="entry name" value="P450"/>
</dbReference>
<evidence type="ECO:0000256" key="2">
    <source>
        <dbReference type="ARBA" id="ARBA00022723"/>
    </source>
</evidence>
<dbReference type="InterPro" id="IPR036396">
    <property type="entry name" value="Cyt_P450_sf"/>
</dbReference>
<dbReference type="PRINTS" id="PR00463">
    <property type="entry name" value="EP450I"/>
</dbReference>
<protein>
    <recommendedName>
        <fullName evidence="10">Cytochrome P450</fullName>
    </recommendedName>
</protein>
<gene>
    <name evidence="8" type="ORF">E4U43_000996</name>
</gene>
<evidence type="ECO:0000313" key="8">
    <source>
        <dbReference type="EMBL" id="KAG6017519.1"/>
    </source>
</evidence>
<keyword evidence="7" id="KW-0732">Signal</keyword>
<dbReference type="GO" id="GO:0004497">
    <property type="term" value="F:monooxygenase activity"/>
    <property type="evidence" value="ECO:0007669"/>
    <property type="project" value="UniProtKB-KW"/>
</dbReference>
<reference evidence="8" key="1">
    <citation type="journal article" date="2020" name="bioRxiv">
        <title>Whole genome comparisons of ergot fungi reveals the divergence and evolution of species within the genus Claviceps are the result of varying mechanisms driving genome evolution and host range expansion.</title>
        <authorList>
            <person name="Wyka S.A."/>
            <person name="Mondo S.J."/>
            <person name="Liu M."/>
            <person name="Dettman J."/>
            <person name="Nalam V."/>
            <person name="Broders K.D."/>
        </authorList>
    </citation>
    <scope>NUCLEOTIDE SEQUENCE</scope>
    <source>
        <strain evidence="8">CCC 602</strain>
    </source>
</reference>
<organism evidence="8 9">
    <name type="scientific">Claviceps pusilla</name>
    <dbReference type="NCBI Taxonomy" id="123648"/>
    <lineage>
        <taxon>Eukaryota</taxon>
        <taxon>Fungi</taxon>
        <taxon>Dikarya</taxon>
        <taxon>Ascomycota</taxon>
        <taxon>Pezizomycotina</taxon>
        <taxon>Sordariomycetes</taxon>
        <taxon>Hypocreomycetidae</taxon>
        <taxon>Hypocreales</taxon>
        <taxon>Clavicipitaceae</taxon>
        <taxon>Claviceps</taxon>
    </lineage>
</organism>
<keyword evidence="9" id="KW-1185">Reference proteome</keyword>
<dbReference type="OrthoDB" id="1470350at2759"/>
<evidence type="ECO:0008006" key="10">
    <source>
        <dbReference type="Google" id="ProtNLM"/>
    </source>
</evidence>
<keyword evidence="6" id="KW-0349">Heme</keyword>
<dbReference type="GO" id="GO:0005506">
    <property type="term" value="F:iron ion binding"/>
    <property type="evidence" value="ECO:0007669"/>
    <property type="project" value="InterPro"/>
</dbReference>
<evidence type="ECO:0000256" key="4">
    <source>
        <dbReference type="ARBA" id="ARBA00023004"/>
    </source>
</evidence>
<evidence type="ECO:0000256" key="5">
    <source>
        <dbReference type="ARBA" id="ARBA00023033"/>
    </source>
</evidence>
<dbReference type="PANTHER" id="PTHR46300">
    <property type="entry name" value="P450, PUTATIVE (EUROFUNG)-RELATED-RELATED"/>
    <property type="match status" value="1"/>
</dbReference>
<evidence type="ECO:0000313" key="9">
    <source>
        <dbReference type="Proteomes" id="UP000748025"/>
    </source>
</evidence>
<dbReference type="GO" id="GO:0020037">
    <property type="term" value="F:heme binding"/>
    <property type="evidence" value="ECO:0007669"/>
    <property type="project" value="InterPro"/>
</dbReference>
<feature type="chain" id="PRO_5040504595" description="Cytochrome P450" evidence="7">
    <location>
        <begin position="24"/>
        <end position="541"/>
    </location>
</feature>
<dbReference type="InterPro" id="IPR001128">
    <property type="entry name" value="Cyt_P450"/>
</dbReference>
<evidence type="ECO:0000256" key="3">
    <source>
        <dbReference type="ARBA" id="ARBA00023002"/>
    </source>
</evidence>
<keyword evidence="2 6" id="KW-0479">Metal-binding</keyword>
<evidence type="ECO:0000256" key="6">
    <source>
        <dbReference type="PIRSR" id="PIRSR602401-1"/>
    </source>
</evidence>
<proteinExistence type="inferred from homology"/>
<comment type="cofactor">
    <cofactor evidence="6">
        <name>heme</name>
        <dbReference type="ChEBI" id="CHEBI:30413"/>
    </cofactor>
</comment>
<dbReference type="InterPro" id="IPR002401">
    <property type="entry name" value="Cyt_P450_E_grp-I"/>
</dbReference>